<feature type="region of interest" description="Disordered" evidence="1">
    <location>
        <begin position="271"/>
        <end position="298"/>
    </location>
</feature>
<name>A0A7X0EZI2_9ACTN</name>
<protein>
    <submittedName>
        <fullName evidence="2">Outer membrane biosynthesis protein TonB</fullName>
    </submittedName>
</protein>
<sequence length="298" mass="32056">MSTEERDWFAPRNTGPRDGAGRTPPPPPAATPPPWQARSRTPYPDQQVWPPLSREGVTQPIPAVRDAAPPLPRPAVPPTAPPPPPPPVPVPVPVPVPEAVQEPPPPAREAAPRRRGRAALVAAGAVVSVFAAVTAHTVDGYLFYEQVSTQQDTREVVVPAGQVGKVHDIEWKATVSRTKAPAGSRHGADVAWMKIEIIQEVLSDGSATMTGMPDDLRLHDRAGRSWAVELGAGDRPSDRLEVGQEYALAGLAVVPVAVADQVELAFTPSAYRSDTPTKDLFKRPTTPQPPRTTLRFRR</sequence>
<feature type="compositionally biased region" description="Pro residues" evidence="1">
    <location>
        <begin position="23"/>
        <end position="35"/>
    </location>
</feature>
<organism evidence="2 3">
    <name type="scientific">Nonomuraea muscovyensis</name>
    <dbReference type="NCBI Taxonomy" id="1124761"/>
    <lineage>
        <taxon>Bacteria</taxon>
        <taxon>Bacillati</taxon>
        <taxon>Actinomycetota</taxon>
        <taxon>Actinomycetes</taxon>
        <taxon>Streptosporangiales</taxon>
        <taxon>Streptosporangiaceae</taxon>
        <taxon>Nonomuraea</taxon>
    </lineage>
</organism>
<dbReference type="AlphaFoldDB" id="A0A7X0EZI2"/>
<reference evidence="2 3" key="1">
    <citation type="submission" date="2020-08" db="EMBL/GenBank/DDBJ databases">
        <title>Sequencing the genomes of 1000 actinobacteria strains.</title>
        <authorList>
            <person name="Klenk H.-P."/>
        </authorList>
    </citation>
    <scope>NUCLEOTIDE SEQUENCE [LARGE SCALE GENOMIC DNA]</scope>
    <source>
        <strain evidence="2 3">DSM 45913</strain>
    </source>
</reference>
<evidence type="ECO:0000256" key="1">
    <source>
        <dbReference type="SAM" id="MobiDB-lite"/>
    </source>
</evidence>
<feature type="compositionally biased region" description="Pro residues" evidence="1">
    <location>
        <begin position="69"/>
        <end position="88"/>
    </location>
</feature>
<dbReference type="Proteomes" id="UP000583800">
    <property type="component" value="Unassembled WGS sequence"/>
</dbReference>
<keyword evidence="3" id="KW-1185">Reference proteome</keyword>
<accession>A0A7X0EZI2</accession>
<feature type="region of interest" description="Disordered" evidence="1">
    <location>
        <begin position="1"/>
        <end position="88"/>
    </location>
</feature>
<evidence type="ECO:0000313" key="2">
    <source>
        <dbReference type="EMBL" id="MBB6350237.1"/>
    </source>
</evidence>
<dbReference type="RefSeq" id="WP_185088066.1">
    <property type="nucleotide sequence ID" value="NZ_JACHJB010000003.1"/>
</dbReference>
<comment type="caution">
    <text evidence="2">The sequence shown here is derived from an EMBL/GenBank/DDBJ whole genome shotgun (WGS) entry which is preliminary data.</text>
</comment>
<proteinExistence type="predicted"/>
<dbReference type="EMBL" id="JACHJB010000003">
    <property type="protein sequence ID" value="MBB6350237.1"/>
    <property type="molecule type" value="Genomic_DNA"/>
</dbReference>
<evidence type="ECO:0000313" key="3">
    <source>
        <dbReference type="Proteomes" id="UP000583800"/>
    </source>
</evidence>
<gene>
    <name evidence="2" type="ORF">FHU36_006809</name>
</gene>